<dbReference type="Proteomes" id="UP000295604">
    <property type="component" value="Unassembled WGS sequence"/>
</dbReference>
<feature type="region of interest" description="Disordered" evidence="1">
    <location>
        <begin position="22"/>
        <end position="102"/>
    </location>
</feature>
<organism evidence="2 3">
    <name type="scientific">Colletotrichum sidae</name>
    <dbReference type="NCBI Taxonomy" id="1347389"/>
    <lineage>
        <taxon>Eukaryota</taxon>
        <taxon>Fungi</taxon>
        <taxon>Dikarya</taxon>
        <taxon>Ascomycota</taxon>
        <taxon>Pezizomycotina</taxon>
        <taxon>Sordariomycetes</taxon>
        <taxon>Hypocreomycetidae</taxon>
        <taxon>Glomerellales</taxon>
        <taxon>Glomerellaceae</taxon>
        <taxon>Colletotrichum</taxon>
        <taxon>Colletotrichum orbiculare species complex</taxon>
    </lineage>
</organism>
<protein>
    <submittedName>
        <fullName evidence="2">Uncharacterized protein</fullName>
    </submittedName>
</protein>
<evidence type="ECO:0000256" key="1">
    <source>
        <dbReference type="SAM" id="MobiDB-lite"/>
    </source>
</evidence>
<feature type="compositionally biased region" description="Polar residues" evidence="1">
    <location>
        <begin position="24"/>
        <end position="39"/>
    </location>
</feature>
<dbReference type="EMBL" id="QAPF01000027">
    <property type="protein sequence ID" value="TEA20820.1"/>
    <property type="molecule type" value="Genomic_DNA"/>
</dbReference>
<evidence type="ECO:0000313" key="2">
    <source>
        <dbReference type="EMBL" id="TEA20820.1"/>
    </source>
</evidence>
<name>A0A4R8TQC7_9PEZI</name>
<dbReference type="AlphaFoldDB" id="A0A4R8TQC7"/>
<keyword evidence="3" id="KW-1185">Reference proteome</keyword>
<comment type="caution">
    <text evidence="2">The sequence shown here is derived from an EMBL/GenBank/DDBJ whole genome shotgun (WGS) entry which is preliminary data.</text>
</comment>
<proteinExistence type="predicted"/>
<gene>
    <name evidence="2" type="ORF">C8034_v008202</name>
</gene>
<reference evidence="2 3" key="1">
    <citation type="submission" date="2018-11" db="EMBL/GenBank/DDBJ databases">
        <title>Genome sequence and assembly of Colletotrichum sidae.</title>
        <authorList>
            <person name="Gan P."/>
            <person name="Shirasu K."/>
        </authorList>
    </citation>
    <scope>NUCLEOTIDE SEQUENCE [LARGE SCALE GENOMIC DNA]</scope>
    <source>
        <strain evidence="2 3">CBS 518.97</strain>
    </source>
</reference>
<accession>A0A4R8TQC7</accession>
<evidence type="ECO:0000313" key="3">
    <source>
        <dbReference type="Proteomes" id="UP000295604"/>
    </source>
</evidence>
<sequence length="102" mass="10973">MSVTQDKRHSYALLSAILEGSAAEASQTRLSPNQRVYQSRQKDSDAASVSSFGSTASLLKSQPNPSQRTTSSSKKPPSLVARQRAADDANARAFSPHTHPNF</sequence>
<feature type="compositionally biased region" description="Polar residues" evidence="1">
    <location>
        <begin position="47"/>
        <end position="75"/>
    </location>
</feature>